<dbReference type="Proteomes" id="UP000664859">
    <property type="component" value="Unassembled WGS sequence"/>
</dbReference>
<dbReference type="EMBL" id="JAFCMP010000423">
    <property type="protein sequence ID" value="KAG5180032.1"/>
    <property type="molecule type" value="Genomic_DNA"/>
</dbReference>
<sequence>MAGSASPCSEERGAARDASAGAVAAATTADVVAMSHGAVGVKAEQTMTSAAAEPAVTNSKPVPWAVQSAEPAPAFGVGGPLASPALHSSYSDESAFAQLDEPEDREGPAYDWGEYSDSDDDWRSLFSSDGSSCEDSDSDSDVDSMAANAEPAFHTDFQSVPHVPWRWHDSSSYELRSQEFESHDFRSQDLGSQTFASLEFELSGSVSDVGSPIAGKRFRSAVPCEECGKQQWRCYCPGSLEVS</sequence>
<accession>A0A835YR59</accession>
<comment type="caution">
    <text evidence="2">The sequence shown here is derived from an EMBL/GenBank/DDBJ whole genome shotgun (WGS) entry which is preliminary data.</text>
</comment>
<feature type="compositionally biased region" description="Acidic residues" evidence="1">
    <location>
        <begin position="132"/>
        <end position="142"/>
    </location>
</feature>
<protein>
    <submittedName>
        <fullName evidence="2">Uncharacterized protein</fullName>
    </submittedName>
</protein>
<organism evidence="2 3">
    <name type="scientific">Tribonema minus</name>
    <dbReference type="NCBI Taxonomy" id="303371"/>
    <lineage>
        <taxon>Eukaryota</taxon>
        <taxon>Sar</taxon>
        <taxon>Stramenopiles</taxon>
        <taxon>Ochrophyta</taxon>
        <taxon>PX clade</taxon>
        <taxon>Xanthophyceae</taxon>
        <taxon>Tribonematales</taxon>
        <taxon>Tribonemataceae</taxon>
        <taxon>Tribonema</taxon>
    </lineage>
</organism>
<evidence type="ECO:0000313" key="3">
    <source>
        <dbReference type="Proteomes" id="UP000664859"/>
    </source>
</evidence>
<gene>
    <name evidence="2" type="ORF">JKP88DRAFT_247115</name>
</gene>
<feature type="region of interest" description="Disordered" evidence="1">
    <location>
        <begin position="70"/>
        <end position="143"/>
    </location>
</feature>
<proteinExistence type="predicted"/>
<feature type="region of interest" description="Disordered" evidence="1">
    <location>
        <begin position="1"/>
        <end position="22"/>
    </location>
</feature>
<evidence type="ECO:0000256" key="1">
    <source>
        <dbReference type="SAM" id="MobiDB-lite"/>
    </source>
</evidence>
<dbReference type="AlphaFoldDB" id="A0A835YR59"/>
<evidence type="ECO:0000313" key="2">
    <source>
        <dbReference type="EMBL" id="KAG5180032.1"/>
    </source>
</evidence>
<reference evidence="2" key="1">
    <citation type="submission" date="2021-02" db="EMBL/GenBank/DDBJ databases">
        <title>First Annotated Genome of the Yellow-green Alga Tribonema minus.</title>
        <authorList>
            <person name="Mahan K.M."/>
        </authorList>
    </citation>
    <scope>NUCLEOTIDE SEQUENCE</scope>
    <source>
        <strain evidence="2">UTEX B ZZ1240</strain>
    </source>
</reference>
<name>A0A835YR59_9STRA</name>
<keyword evidence="3" id="KW-1185">Reference proteome</keyword>